<feature type="region of interest" description="Disordered" evidence="1">
    <location>
        <begin position="329"/>
        <end position="353"/>
    </location>
</feature>
<feature type="region of interest" description="Disordered" evidence="1">
    <location>
        <begin position="658"/>
        <end position="679"/>
    </location>
</feature>
<accession>A0A850UEA9</accession>
<dbReference type="AlphaFoldDB" id="A0A850UEA9"/>
<name>A0A850UEA9_GRUAM</name>
<dbReference type="PANTHER" id="PTHR28660:SF1">
    <property type="entry name" value="COILED-COIL DOMAIN-CONTAINING PROTEIN 73"/>
    <property type="match status" value="1"/>
</dbReference>
<feature type="compositionally biased region" description="Basic and acidic residues" evidence="1">
    <location>
        <begin position="391"/>
        <end position="401"/>
    </location>
</feature>
<protein>
    <submittedName>
        <fullName evidence="2">CCD73 protein</fullName>
    </submittedName>
</protein>
<dbReference type="Pfam" id="PF15818">
    <property type="entry name" value="CCDC73"/>
    <property type="match status" value="1"/>
</dbReference>
<dbReference type="InterPro" id="IPR031650">
    <property type="entry name" value="CCDC73"/>
</dbReference>
<comment type="caution">
    <text evidence="2">The sequence shown here is derived from an EMBL/GenBank/DDBJ whole genome shotgun (WGS) entry which is preliminary data.</text>
</comment>
<keyword evidence="3" id="KW-1185">Reference proteome</keyword>
<evidence type="ECO:0000313" key="2">
    <source>
        <dbReference type="EMBL" id="NWH28418.1"/>
    </source>
</evidence>
<dbReference type="PANTHER" id="PTHR28660">
    <property type="entry name" value="COILED-COIL DOMAIN-CONTAINING PROTEIN 73"/>
    <property type="match status" value="1"/>
</dbReference>
<evidence type="ECO:0000313" key="3">
    <source>
        <dbReference type="Proteomes" id="UP000640762"/>
    </source>
</evidence>
<proteinExistence type="predicted"/>
<gene>
    <name evidence="2" type="primary">Ccdc73</name>
    <name evidence="2" type="ORF">GRUAME_R08275</name>
</gene>
<sequence>EENMRREIDTIKNELNSLKGVHRHLEDYHPPQGNQHSEQVENLQVSVSNSCNSEILAIQKENECMHSIIRKDCNFGHEEEIEVKTTMDDSLSTEELQTEQKNTLTLTDLRVLENSSKDEINVASPYEEKQREASPRNTLCTDTDLITQGQTSEIHVTECKEAENLGATHRMLLDENKANLEQKPQDSTEPLAPCHTQKRKVFLDSIDAVGAYKKNGSQETDCSKQEPCNTTAESISILCTEKNAVCERSTDNHQAKELSFGIVSSIKENSQTEYQIGQNTEVDLLDSDNYVGNGLYKTEKNFLNLSGLPRDRLPLKQTQVDAEDRNYDNARNMNRNGILRSTGVPATDAQNPPTVYCDNTSGDDATKEHSDNMRLLGAFHLCPPKRERGINVDDVHSKQPEQESTEQTGHDRNTCTFNAEAIAPVKADGLEIIAHRKTPTDRISTDKLIPCKKDNDDIQIHSSKNVHSLEINNSTNNTLLKEKKDSLNITVPGRKFAEGHLKESCSLPMRTSGNLVNISGRSSFDLSTSDKKAEKTPVCLNFLDLSSCSRVNQMRGQATWTPASKELSLLKEKLPCLAENTKVISKTQSQNHSENVDRRETGLGSTSFNRAADTLNTSSIHRDPQGDPSEEWNAIAKTFYDSSFPTEHVMKEGFTALQHKQKSSQTTVPPARSKSALGAEDSCSIHNSILQNQIEEIEKFLNLGRLHSARKRKYE</sequence>
<feature type="non-terminal residue" evidence="2">
    <location>
        <position position="715"/>
    </location>
</feature>
<evidence type="ECO:0000256" key="1">
    <source>
        <dbReference type="SAM" id="MobiDB-lite"/>
    </source>
</evidence>
<organism evidence="2 3">
    <name type="scientific">Grus americana</name>
    <name type="common">Whooping crane</name>
    <dbReference type="NCBI Taxonomy" id="9117"/>
    <lineage>
        <taxon>Eukaryota</taxon>
        <taxon>Metazoa</taxon>
        <taxon>Chordata</taxon>
        <taxon>Craniata</taxon>
        <taxon>Vertebrata</taxon>
        <taxon>Euteleostomi</taxon>
        <taxon>Archelosauria</taxon>
        <taxon>Archosauria</taxon>
        <taxon>Dinosauria</taxon>
        <taxon>Saurischia</taxon>
        <taxon>Theropoda</taxon>
        <taxon>Coelurosauria</taxon>
        <taxon>Aves</taxon>
        <taxon>Neognathae</taxon>
        <taxon>Neoaves</taxon>
        <taxon>Gruiformes</taxon>
        <taxon>Gruidae</taxon>
        <taxon>Grus</taxon>
    </lineage>
</organism>
<feature type="region of interest" description="Disordered" evidence="1">
    <location>
        <begin position="391"/>
        <end position="411"/>
    </location>
</feature>
<dbReference type="EMBL" id="WEIX01016064">
    <property type="protein sequence ID" value="NWH28418.1"/>
    <property type="molecule type" value="Genomic_DNA"/>
</dbReference>
<feature type="region of interest" description="Disordered" evidence="1">
    <location>
        <begin position="585"/>
        <end position="609"/>
    </location>
</feature>
<feature type="non-terminal residue" evidence="2">
    <location>
        <position position="1"/>
    </location>
</feature>
<dbReference type="Proteomes" id="UP000640762">
    <property type="component" value="Unassembled WGS sequence"/>
</dbReference>
<reference evidence="2" key="1">
    <citation type="submission" date="2019-10" db="EMBL/GenBank/DDBJ databases">
        <title>Bird 10,000 Genomes (B10K) Project - Family phase.</title>
        <authorList>
            <person name="Zhang G."/>
        </authorList>
    </citation>
    <scope>NUCLEOTIDE SEQUENCE</scope>
    <source>
        <strain evidence="2">B10K-DU-012-65</strain>
        <tissue evidence="2">Muscle</tissue>
    </source>
</reference>